<accession>A0A7V9A8K0</accession>
<dbReference type="EMBL" id="JABRWO010000010">
    <property type="protein sequence ID" value="MBA2116527.1"/>
    <property type="molecule type" value="Genomic_DNA"/>
</dbReference>
<evidence type="ECO:0000259" key="2">
    <source>
        <dbReference type="Pfam" id="PF04909"/>
    </source>
</evidence>
<dbReference type="GO" id="GO:0016831">
    <property type="term" value="F:carboxy-lyase activity"/>
    <property type="evidence" value="ECO:0007669"/>
    <property type="project" value="InterPro"/>
</dbReference>
<dbReference type="PANTHER" id="PTHR21240">
    <property type="entry name" value="2-AMINO-3-CARBOXYLMUCONATE-6-SEMIALDEHYDE DECARBOXYLASE"/>
    <property type="match status" value="1"/>
</dbReference>
<dbReference type="Pfam" id="PF04909">
    <property type="entry name" value="Amidohydro_2"/>
    <property type="match status" value="1"/>
</dbReference>
<sequence length="273" mass="31436">MIIDCHTHLNNYHEDRVRSITDCLDNLQEEMSANSVDYALVLSSYKITPHRPATKDVVEATRDLDNVAVVAGISYLHYKERDLREIADFLANGLVKGLKLYPGYEPFYPHDRRLQVIYDLAIEFDVPVMIHSGDTYSPTGRVRYSHPLHIDDVAVDFPDLKLVICHVGNPWIRDCMEVVYKNENAHADISGLVLGDFEDRFEQFMLQEIREMILYAGEPKYLLYGTDWPICGMKSYLKFIRGLGLPEKSLELILWQNAARLFKLQVQDGKVVN</sequence>
<comment type="caution">
    <text evidence="3">The sequence shown here is derived from an EMBL/GenBank/DDBJ whole genome shotgun (WGS) entry which is preliminary data.</text>
</comment>
<organism evidence="3 4">
    <name type="scientific">Bremerella alba</name>
    <dbReference type="NCBI Taxonomy" id="980252"/>
    <lineage>
        <taxon>Bacteria</taxon>
        <taxon>Pseudomonadati</taxon>
        <taxon>Planctomycetota</taxon>
        <taxon>Planctomycetia</taxon>
        <taxon>Pirellulales</taxon>
        <taxon>Pirellulaceae</taxon>
        <taxon>Bremerella</taxon>
    </lineage>
</organism>
<dbReference type="InterPro" id="IPR006680">
    <property type="entry name" value="Amidohydro-rel"/>
</dbReference>
<evidence type="ECO:0000256" key="1">
    <source>
        <dbReference type="ARBA" id="ARBA00023239"/>
    </source>
</evidence>
<evidence type="ECO:0000313" key="3">
    <source>
        <dbReference type="EMBL" id="MBA2116527.1"/>
    </source>
</evidence>
<keyword evidence="4" id="KW-1185">Reference proteome</keyword>
<dbReference type="SUPFAM" id="SSF51556">
    <property type="entry name" value="Metallo-dependent hydrolases"/>
    <property type="match status" value="1"/>
</dbReference>
<dbReference type="CDD" id="cd01292">
    <property type="entry name" value="metallo-dependent_hydrolases"/>
    <property type="match status" value="1"/>
</dbReference>
<dbReference type="PANTHER" id="PTHR21240:SF19">
    <property type="entry name" value="CATALYTIC_ HYDROLASE"/>
    <property type="match status" value="1"/>
</dbReference>
<dbReference type="Proteomes" id="UP000551616">
    <property type="component" value="Unassembled WGS sequence"/>
</dbReference>
<reference evidence="3 4" key="1">
    <citation type="submission" date="2020-05" db="EMBL/GenBank/DDBJ databases">
        <title>Bremerella alba sp. nov., a novel planctomycete isolated from the surface of the macroalga Fucus spiralis.</title>
        <authorList>
            <person name="Godinho O."/>
            <person name="Botelho R."/>
            <person name="Albuquerque L."/>
            <person name="Wiegand S."/>
            <person name="Da Costa M.S."/>
            <person name="Lobo-Da-Cunha A."/>
            <person name="Jogler C."/>
            <person name="Lage O.M."/>
        </authorList>
    </citation>
    <scope>NUCLEOTIDE SEQUENCE [LARGE SCALE GENOMIC DNA]</scope>
    <source>
        <strain evidence="3 4">FF15</strain>
    </source>
</reference>
<dbReference type="InterPro" id="IPR032465">
    <property type="entry name" value="ACMSD"/>
</dbReference>
<feature type="domain" description="Amidohydrolase-related" evidence="2">
    <location>
        <begin position="3"/>
        <end position="264"/>
    </location>
</feature>
<dbReference type="GO" id="GO:0016787">
    <property type="term" value="F:hydrolase activity"/>
    <property type="evidence" value="ECO:0007669"/>
    <property type="project" value="InterPro"/>
</dbReference>
<dbReference type="Gene3D" id="3.20.20.140">
    <property type="entry name" value="Metal-dependent hydrolases"/>
    <property type="match status" value="1"/>
</dbReference>
<protein>
    <recommendedName>
        <fullName evidence="2">Amidohydrolase-related domain-containing protein</fullName>
    </recommendedName>
</protein>
<proteinExistence type="predicted"/>
<keyword evidence="1" id="KW-0456">Lyase</keyword>
<evidence type="ECO:0000313" key="4">
    <source>
        <dbReference type="Proteomes" id="UP000551616"/>
    </source>
</evidence>
<dbReference type="AlphaFoldDB" id="A0A7V9A8K0"/>
<gene>
    <name evidence="3" type="ORF">HOV93_37180</name>
</gene>
<dbReference type="InterPro" id="IPR032466">
    <property type="entry name" value="Metal_Hydrolase"/>
</dbReference>
<dbReference type="RefSeq" id="WP_207397928.1">
    <property type="nucleotide sequence ID" value="NZ_JABRWO010000010.1"/>
</dbReference>
<name>A0A7V9A8K0_9BACT</name>